<keyword evidence="3" id="KW-1185">Reference proteome</keyword>
<proteinExistence type="predicted"/>
<comment type="caution">
    <text evidence="2">The sequence shown here is derived from an EMBL/GenBank/DDBJ whole genome shotgun (WGS) entry which is preliminary data.</text>
</comment>
<evidence type="ECO:0000313" key="2">
    <source>
        <dbReference type="EMBL" id="KAK7332459.1"/>
    </source>
</evidence>
<dbReference type="EMBL" id="JAYMYR010000011">
    <property type="protein sequence ID" value="KAK7332459.1"/>
    <property type="molecule type" value="Genomic_DNA"/>
</dbReference>
<protein>
    <submittedName>
        <fullName evidence="2">Uncharacterized protein</fullName>
    </submittedName>
</protein>
<reference evidence="2 3" key="1">
    <citation type="submission" date="2024-01" db="EMBL/GenBank/DDBJ databases">
        <title>The genomes of 5 underutilized Papilionoideae crops provide insights into root nodulation and disease resistanc.</title>
        <authorList>
            <person name="Jiang F."/>
        </authorList>
    </citation>
    <scope>NUCLEOTIDE SEQUENCE [LARGE SCALE GENOMIC DNA]</scope>
    <source>
        <strain evidence="2">JINMINGXINNONG_FW02</strain>
        <tissue evidence="2">Leaves</tissue>
    </source>
</reference>
<feature type="region of interest" description="Disordered" evidence="1">
    <location>
        <begin position="217"/>
        <end position="243"/>
    </location>
</feature>
<dbReference type="AlphaFoldDB" id="A0AAN9LAX6"/>
<accession>A0AAN9LAX6</accession>
<sequence>MVVQQHQDYGYRSHSYNAPKTYYFLVDDQRCYCKFGSGNPYLDGGCQDNRPLLEYRKSRTPVTISIIKDGKAIEFMKLIGRGPVGHTAVKCSRKVCWPWRNGCVGGEGLPNLELLQIGGNKLVSAASVVFCLGSSMEGAVLLKWNVAKQYVRLRKPHFTRFSAGIWINGKIYNIWLEEEFSCPIEDHSYYKRMVHSDASSDSVASSETFVEDSFFAEEGGDDDENQSEHESDREEGNGSCNTNKEKLRQNAFAEKSALSAPFVVNAACSDYPIQEAIANLIVAVGNSLDSKAKPCLVLGQSDGNTKAHLKRDSAQAAHLCFSDSQSEVGGFEKEVADVGVERMEEGVDIAAGDTFRQ</sequence>
<evidence type="ECO:0000256" key="1">
    <source>
        <dbReference type="SAM" id="MobiDB-lite"/>
    </source>
</evidence>
<gene>
    <name evidence="2" type="ORF">VNO80_29211</name>
</gene>
<dbReference type="Proteomes" id="UP001374584">
    <property type="component" value="Unassembled WGS sequence"/>
</dbReference>
<evidence type="ECO:0000313" key="3">
    <source>
        <dbReference type="Proteomes" id="UP001374584"/>
    </source>
</evidence>
<name>A0AAN9LAX6_PHACN</name>
<organism evidence="2 3">
    <name type="scientific">Phaseolus coccineus</name>
    <name type="common">Scarlet runner bean</name>
    <name type="synonym">Phaseolus multiflorus</name>
    <dbReference type="NCBI Taxonomy" id="3886"/>
    <lineage>
        <taxon>Eukaryota</taxon>
        <taxon>Viridiplantae</taxon>
        <taxon>Streptophyta</taxon>
        <taxon>Embryophyta</taxon>
        <taxon>Tracheophyta</taxon>
        <taxon>Spermatophyta</taxon>
        <taxon>Magnoliopsida</taxon>
        <taxon>eudicotyledons</taxon>
        <taxon>Gunneridae</taxon>
        <taxon>Pentapetalae</taxon>
        <taxon>rosids</taxon>
        <taxon>fabids</taxon>
        <taxon>Fabales</taxon>
        <taxon>Fabaceae</taxon>
        <taxon>Papilionoideae</taxon>
        <taxon>50 kb inversion clade</taxon>
        <taxon>NPAAA clade</taxon>
        <taxon>indigoferoid/millettioid clade</taxon>
        <taxon>Phaseoleae</taxon>
        <taxon>Phaseolus</taxon>
    </lineage>
</organism>
<feature type="compositionally biased region" description="Basic and acidic residues" evidence="1">
    <location>
        <begin position="226"/>
        <end position="236"/>
    </location>
</feature>